<evidence type="ECO:0000256" key="11">
    <source>
        <dbReference type="ARBA" id="ARBA00022980"/>
    </source>
</evidence>
<keyword evidence="4" id="KW-0963">Cytoplasm</keyword>
<evidence type="ECO:0000256" key="12">
    <source>
        <dbReference type="ARBA" id="ARBA00022990"/>
    </source>
</evidence>
<comment type="function">
    <text evidence="14">Component of the large ribosomal subunit. The ribosome is a large ribonucleoprotein complex responsible for the synthesis of proteins in the cell.</text>
</comment>
<dbReference type="GO" id="GO:0006412">
    <property type="term" value="P:translation"/>
    <property type="evidence" value="ECO:0007669"/>
    <property type="project" value="InterPro"/>
</dbReference>
<dbReference type="SUPFAM" id="SSF57829">
    <property type="entry name" value="Zn-binding ribosomal proteins"/>
    <property type="match status" value="1"/>
</dbReference>
<dbReference type="InterPro" id="IPR011331">
    <property type="entry name" value="Ribosomal_eL37/eL43"/>
</dbReference>
<evidence type="ECO:0000256" key="9">
    <source>
        <dbReference type="ARBA" id="ARBA00022833"/>
    </source>
</evidence>
<evidence type="ECO:0000256" key="2">
    <source>
        <dbReference type="ARBA" id="ARBA00009805"/>
    </source>
</evidence>
<protein>
    <recommendedName>
        <fullName evidence="15">Large ribosomal subunit protein eL37</fullName>
    </recommendedName>
    <alternativeName>
        <fullName evidence="16">60S ribosomal protein L37</fullName>
    </alternativeName>
</protein>
<dbReference type="Proteomes" id="UP000694414">
    <property type="component" value="Unplaced"/>
</dbReference>
<keyword evidence="7" id="KW-0699">rRNA-binding</keyword>
<evidence type="ECO:0000256" key="8">
    <source>
        <dbReference type="ARBA" id="ARBA00022771"/>
    </source>
</evidence>
<evidence type="ECO:0000256" key="16">
    <source>
        <dbReference type="ARBA" id="ARBA00035332"/>
    </source>
</evidence>
<dbReference type="Pfam" id="PF01907">
    <property type="entry name" value="Ribosomal_L37e"/>
    <property type="match status" value="1"/>
</dbReference>
<evidence type="ECO:0000256" key="14">
    <source>
        <dbReference type="ARBA" id="ARBA00034092"/>
    </source>
</evidence>
<evidence type="ECO:0000256" key="7">
    <source>
        <dbReference type="ARBA" id="ARBA00022730"/>
    </source>
</evidence>
<dbReference type="GO" id="GO:0003735">
    <property type="term" value="F:structural constituent of ribosome"/>
    <property type="evidence" value="ECO:0007669"/>
    <property type="project" value="InterPro"/>
</dbReference>
<organism evidence="17 18">
    <name type="scientific">Prolemur simus</name>
    <name type="common">Greater bamboo lemur</name>
    <name type="synonym">Hapalemur simus</name>
    <dbReference type="NCBI Taxonomy" id="1328070"/>
    <lineage>
        <taxon>Eukaryota</taxon>
        <taxon>Metazoa</taxon>
        <taxon>Chordata</taxon>
        <taxon>Craniata</taxon>
        <taxon>Vertebrata</taxon>
        <taxon>Euteleostomi</taxon>
        <taxon>Mammalia</taxon>
        <taxon>Eutheria</taxon>
        <taxon>Euarchontoglires</taxon>
        <taxon>Primates</taxon>
        <taxon>Strepsirrhini</taxon>
        <taxon>Lemuriformes</taxon>
        <taxon>Lemuridae</taxon>
        <taxon>Prolemur</taxon>
    </lineage>
</organism>
<keyword evidence="10" id="KW-0694">RNA-binding</keyword>
<keyword evidence="12" id="KW-0007">Acetylation</keyword>
<dbReference type="InterPro" id="IPR001569">
    <property type="entry name" value="Ribosomal_eL37"/>
</dbReference>
<keyword evidence="5" id="KW-0597">Phosphoprotein</keyword>
<accession>A0A8C8ZXT6</accession>
<comment type="similarity">
    <text evidence="2">Belongs to the eukaryotic ribosomal protein eL37 family.</text>
</comment>
<keyword evidence="9" id="KW-0862">Zinc</keyword>
<evidence type="ECO:0000313" key="18">
    <source>
        <dbReference type="Proteomes" id="UP000694414"/>
    </source>
</evidence>
<evidence type="ECO:0000313" key="17">
    <source>
        <dbReference type="Ensembl" id="ENSPSMP00000025492.1"/>
    </source>
</evidence>
<reference evidence="17" key="2">
    <citation type="submission" date="2025-09" db="UniProtKB">
        <authorList>
            <consortium name="Ensembl"/>
        </authorList>
    </citation>
    <scope>IDENTIFICATION</scope>
</reference>
<evidence type="ECO:0000256" key="15">
    <source>
        <dbReference type="ARBA" id="ARBA00035225"/>
    </source>
</evidence>
<dbReference type="GO" id="GO:0019843">
    <property type="term" value="F:rRNA binding"/>
    <property type="evidence" value="ECO:0007669"/>
    <property type="project" value="UniProtKB-KW"/>
</dbReference>
<evidence type="ECO:0000256" key="10">
    <source>
        <dbReference type="ARBA" id="ARBA00022884"/>
    </source>
</evidence>
<dbReference type="Ensembl" id="ENSPSMT00000029537.1">
    <property type="protein sequence ID" value="ENSPSMP00000025492.1"/>
    <property type="gene ID" value="ENSPSMG00000017913.1"/>
</dbReference>
<dbReference type="InterPro" id="IPR011332">
    <property type="entry name" value="Ribosomal_zn-bd"/>
</dbReference>
<keyword evidence="18" id="KW-1185">Reference proteome</keyword>
<evidence type="ECO:0000256" key="3">
    <source>
        <dbReference type="ARBA" id="ARBA00011133"/>
    </source>
</evidence>
<sequence length="88" mass="9886">MTKGLSSFGKRHTKMHTLCCCHGSKAYPLQEGYPGKYKRKCNWSAEPKRPSSTGTGQMRHLEAVRCRFRQGSHEGKHLNPRGITIVAS</sequence>
<keyword evidence="13" id="KW-0687">Ribonucleoprotein</keyword>
<dbReference type="Gene3D" id="2.20.25.30">
    <property type="match status" value="1"/>
</dbReference>
<comment type="subcellular location">
    <subcellularLocation>
        <location evidence="1">Cytoplasm</location>
    </subcellularLocation>
</comment>
<dbReference type="PANTHER" id="PTHR10768">
    <property type="entry name" value="60S RIBOSOMAL PROTEIN L37"/>
    <property type="match status" value="1"/>
</dbReference>
<keyword evidence="6" id="KW-0479">Metal-binding</keyword>
<keyword evidence="8" id="KW-0863">Zinc-finger</keyword>
<proteinExistence type="inferred from homology"/>
<dbReference type="GeneTree" id="ENSGT00390000005254"/>
<evidence type="ECO:0000256" key="6">
    <source>
        <dbReference type="ARBA" id="ARBA00022723"/>
    </source>
</evidence>
<dbReference type="AlphaFoldDB" id="A0A8C8ZXT6"/>
<evidence type="ECO:0000256" key="5">
    <source>
        <dbReference type="ARBA" id="ARBA00022553"/>
    </source>
</evidence>
<comment type="subunit">
    <text evidence="3">Component of the large ribosomal subunit.</text>
</comment>
<name>A0A8C8ZXT6_PROSS</name>
<keyword evidence="11" id="KW-0689">Ribosomal protein</keyword>
<dbReference type="GO" id="GO:0008270">
    <property type="term" value="F:zinc ion binding"/>
    <property type="evidence" value="ECO:0007669"/>
    <property type="project" value="UniProtKB-KW"/>
</dbReference>
<evidence type="ECO:0000256" key="1">
    <source>
        <dbReference type="ARBA" id="ARBA00004496"/>
    </source>
</evidence>
<evidence type="ECO:0000256" key="4">
    <source>
        <dbReference type="ARBA" id="ARBA00022490"/>
    </source>
</evidence>
<evidence type="ECO:0000256" key="13">
    <source>
        <dbReference type="ARBA" id="ARBA00023274"/>
    </source>
</evidence>
<reference evidence="17" key="1">
    <citation type="submission" date="2025-08" db="UniProtKB">
        <authorList>
            <consortium name="Ensembl"/>
        </authorList>
    </citation>
    <scope>IDENTIFICATION</scope>
</reference>
<dbReference type="PANTHER" id="PTHR10768:SF22">
    <property type="entry name" value="LARGE RIBOSOMAL SUBUNIT PROTEIN EL37"/>
    <property type="match status" value="1"/>
</dbReference>
<dbReference type="GO" id="GO:0022625">
    <property type="term" value="C:cytosolic large ribosomal subunit"/>
    <property type="evidence" value="ECO:0007669"/>
    <property type="project" value="UniProtKB-ARBA"/>
</dbReference>